<evidence type="ECO:0000256" key="3">
    <source>
        <dbReference type="ARBA" id="ARBA00023027"/>
    </source>
</evidence>
<dbReference type="Gene3D" id="1.10.10.970">
    <property type="entry name" value="RNA 2'-phosphotransferase, Tpt1/KptA family, N-terminal domain"/>
    <property type="match status" value="1"/>
</dbReference>
<organism evidence="6 7">
    <name type="scientific">Fulvivirga sediminis</name>
    <dbReference type="NCBI Taxonomy" id="2803949"/>
    <lineage>
        <taxon>Bacteria</taxon>
        <taxon>Pseudomonadati</taxon>
        <taxon>Bacteroidota</taxon>
        <taxon>Cytophagia</taxon>
        <taxon>Cytophagales</taxon>
        <taxon>Fulvivirgaceae</taxon>
        <taxon>Fulvivirga</taxon>
    </lineage>
</organism>
<gene>
    <name evidence="5" type="primary">kptA</name>
    <name evidence="6" type="ORF">JL102_00030</name>
</gene>
<evidence type="ECO:0000256" key="4">
    <source>
        <dbReference type="ARBA" id="ARBA00025212"/>
    </source>
</evidence>
<keyword evidence="7" id="KW-1185">Reference proteome</keyword>
<evidence type="ECO:0000313" key="6">
    <source>
        <dbReference type="EMBL" id="MBL3654499.1"/>
    </source>
</evidence>
<proteinExistence type="inferred from homology"/>
<dbReference type="GO" id="GO:0006388">
    <property type="term" value="P:tRNA splicing, via endonucleolytic cleavage and ligation"/>
    <property type="evidence" value="ECO:0007669"/>
    <property type="project" value="UniProtKB-UniRule"/>
</dbReference>
<comment type="similarity">
    <text evidence="1 5">Belongs to the KptA/TPT1 family.</text>
</comment>
<reference evidence="6" key="1">
    <citation type="submission" date="2021-01" db="EMBL/GenBank/DDBJ databases">
        <title>Fulvivirga kasyanovii gen. nov., sp nov., a novel member of the phylum Bacteroidetes isolated from seawater in a mussel farm.</title>
        <authorList>
            <person name="Zhao L.-H."/>
            <person name="Wang Z.-J."/>
        </authorList>
    </citation>
    <scope>NUCLEOTIDE SEQUENCE</scope>
    <source>
        <strain evidence="6">2943</strain>
    </source>
</reference>
<keyword evidence="3 5" id="KW-0520">NAD</keyword>
<dbReference type="GO" id="GO:0003950">
    <property type="term" value="F:NAD+ poly-ADP-ribosyltransferase activity"/>
    <property type="evidence" value="ECO:0007669"/>
    <property type="project" value="InterPro"/>
</dbReference>
<dbReference type="PANTHER" id="PTHR12684">
    <property type="entry name" value="PUTATIVE PHOSPHOTRANSFERASE"/>
    <property type="match status" value="1"/>
</dbReference>
<name>A0A937F585_9BACT</name>
<dbReference type="InterPro" id="IPR002745">
    <property type="entry name" value="Ptrans_KptA/Tpt1"/>
</dbReference>
<dbReference type="HAMAP" id="MF_00299">
    <property type="entry name" value="KptA"/>
    <property type="match status" value="1"/>
</dbReference>
<dbReference type="GO" id="GO:0000215">
    <property type="term" value="F:tRNA 2'-phosphotransferase activity"/>
    <property type="evidence" value="ECO:0007669"/>
    <property type="project" value="TreeGrafter"/>
</dbReference>
<evidence type="ECO:0000256" key="2">
    <source>
        <dbReference type="ARBA" id="ARBA00022679"/>
    </source>
</evidence>
<dbReference type="InterPro" id="IPR022928">
    <property type="entry name" value="RNA_2'-PTrans_KptA"/>
</dbReference>
<protein>
    <recommendedName>
        <fullName evidence="5">Probable RNA 2'-phosphotransferase</fullName>
        <ecNumber evidence="5">2.7.1.-</ecNumber>
    </recommendedName>
</protein>
<dbReference type="AlphaFoldDB" id="A0A937F585"/>
<dbReference type="InterPro" id="IPR042081">
    <property type="entry name" value="RNA_2'-PTrans_C"/>
</dbReference>
<sequence length="183" mass="20879">MDSKEAKRISKFLSLVLRHKPEQIDLKLDNAGWAMVEELIEKCNSHSIALDVDKLTEIVDNNDKKRFVFSSDKQKIRANQGHSLQVDLGLEQKEPPVLLYHGTAIRNIDSIKEKGLLKGERHHVHLSAQTDVAMQVGSRYGKATVLTVNTDLMYKDGLLFYQSENGVWLTDYVPPKYIDFKDL</sequence>
<evidence type="ECO:0000313" key="7">
    <source>
        <dbReference type="Proteomes" id="UP000659388"/>
    </source>
</evidence>
<dbReference type="InterPro" id="IPR042080">
    <property type="entry name" value="RNA_2'-PTrans_N"/>
</dbReference>
<keyword evidence="2 5" id="KW-0808">Transferase</keyword>
<dbReference type="EC" id="2.7.1.-" evidence="5"/>
<evidence type="ECO:0000256" key="5">
    <source>
        <dbReference type="HAMAP-Rule" id="MF_00299"/>
    </source>
</evidence>
<dbReference type="Pfam" id="PF01885">
    <property type="entry name" value="PTS_2-RNA"/>
    <property type="match status" value="1"/>
</dbReference>
<accession>A0A937F585</accession>
<dbReference type="NCBIfam" id="NF002014">
    <property type="entry name" value="PRK00819.1-4"/>
    <property type="match status" value="1"/>
</dbReference>
<dbReference type="Gene3D" id="3.20.170.30">
    <property type="match status" value="1"/>
</dbReference>
<dbReference type="Proteomes" id="UP000659388">
    <property type="component" value="Unassembled WGS sequence"/>
</dbReference>
<evidence type="ECO:0000256" key="1">
    <source>
        <dbReference type="ARBA" id="ARBA00009836"/>
    </source>
</evidence>
<dbReference type="SUPFAM" id="SSF56399">
    <property type="entry name" value="ADP-ribosylation"/>
    <property type="match status" value="1"/>
</dbReference>
<dbReference type="RefSeq" id="WP_202241331.1">
    <property type="nucleotide sequence ID" value="NZ_JAESIY010000001.1"/>
</dbReference>
<comment type="function">
    <text evidence="4 5">Removes the 2'-phosphate from RNA via an intermediate in which the phosphate is ADP-ribosylated by NAD followed by a presumed transesterification to release the RNA and generate ADP-ribose 1''-2''-cyclic phosphate (APPR&gt;P). May function as an ADP-ribosylase.</text>
</comment>
<dbReference type="PANTHER" id="PTHR12684:SF2">
    <property type="entry name" value="TRNA 2'-PHOSPHOTRANSFERASE 1"/>
    <property type="match status" value="1"/>
</dbReference>
<dbReference type="EMBL" id="JAESIY010000001">
    <property type="protein sequence ID" value="MBL3654499.1"/>
    <property type="molecule type" value="Genomic_DNA"/>
</dbReference>
<comment type="caution">
    <text evidence="6">The sequence shown here is derived from an EMBL/GenBank/DDBJ whole genome shotgun (WGS) entry which is preliminary data.</text>
</comment>